<comment type="similarity">
    <text evidence="2">Belongs to the autoinducer-2 exporter (AI-2E) (TC 2.A.86) family.</text>
</comment>
<evidence type="ECO:0000313" key="9">
    <source>
        <dbReference type="EMBL" id="OHA43352.1"/>
    </source>
</evidence>
<dbReference type="GO" id="GO:0055085">
    <property type="term" value="P:transmembrane transport"/>
    <property type="evidence" value="ECO:0007669"/>
    <property type="project" value="TreeGrafter"/>
</dbReference>
<evidence type="ECO:0000256" key="5">
    <source>
        <dbReference type="ARBA" id="ARBA00022692"/>
    </source>
</evidence>
<reference evidence="9 10" key="1">
    <citation type="journal article" date="2016" name="Nat. Commun.">
        <title>Thousands of microbial genomes shed light on interconnected biogeochemical processes in an aquifer system.</title>
        <authorList>
            <person name="Anantharaman K."/>
            <person name="Brown C.T."/>
            <person name="Hug L.A."/>
            <person name="Sharon I."/>
            <person name="Castelle C.J."/>
            <person name="Probst A.J."/>
            <person name="Thomas B.C."/>
            <person name="Singh A."/>
            <person name="Wilkins M.J."/>
            <person name="Karaoz U."/>
            <person name="Brodie E.L."/>
            <person name="Williams K.H."/>
            <person name="Hubbard S.S."/>
            <person name="Banfield J.F."/>
        </authorList>
    </citation>
    <scope>NUCLEOTIDE SEQUENCE [LARGE SCALE GENOMIC DNA]</scope>
</reference>
<evidence type="ECO:0000256" key="4">
    <source>
        <dbReference type="ARBA" id="ARBA00022475"/>
    </source>
</evidence>
<dbReference type="PANTHER" id="PTHR21716:SF53">
    <property type="entry name" value="PERMEASE PERM-RELATED"/>
    <property type="match status" value="1"/>
</dbReference>
<evidence type="ECO:0000256" key="2">
    <source>
        <dbReference type="ARBA" id="ARBA00009773"/>
    </source>
</evidence>
<dbReference type="GO" id="GO:0005886">
    <property type="term" value="C:plasma membrane"/>
    <property type="evidence" value="ECO:0007669"/>
    <property type="project" value="UniProtKB-SubCell"/>
</dbReference>
<feature type="transmembrane region" description="Helical" evidence="8">
    <location>
        <begin position="36"/>
        <end position="54"/>
    </location>
</feature>
<keyword evidence="4" id="KW-1003">Cell membrane</keyword>
<feature type="transmembrane region" description="Helical" evidence="8">
    <location>
        <begin position="66"/>
        <end position="87"/>
    </location>
</feature>
<organism evidence="9 10">
    <name type="scientific">Candidatus Taylorbacteria bacterium RIFCSPLOWO2_12_FULL_44_15c</name>
    <dbReference type="NCBI Taxonomy" id="1802333"/>
    <lineage>
        <taxon>Bacteria</taxon>
        <taxon>Candidatus Tayloriibacteriota</taxon>
    </lineage>
</organism>
<dbReference type="Pfam" id="PF01594">
    <property type="entry name" value="AI-2E_transport"/>
    <property type="match status" value="1"/>
</dbReference>
<evidence type="ECO:0000256" key="1">
    <source>
        <dbReference type="ARBA" id="ARBA00004651"/>
    </source>
</evidence>
<comment type="caution">
    <text evidence="9">The sequence shown here is derived from an EMBL/GenBank/DDBJ whole genome shotgun (WGS) entry which is preliminary data.</text>
</comment>
<evidence type="ECO:0000256" key="3">
    <source>
        <dbReference type="ARBA" id="ARBA00022448"/>
    </source>
</evidence>
<evidence type="ECO:0008006" key="11">
    <source>
        <dbReference type="Google" id="ProtNLM"/>
    </source>
</evidence>
<keyword evidence="7 8" id="KW-0472">Membrane</keyword>
<keyword evidence="3" id="KW-0813">Transport</keyword>
<feature type="transmembrane region" description="Helical" evidence="8">
    <location>
        <begin position="265"/>
        <end position="291"/>
    </location>
</feature>
<feature type="transmembrane region" description="Helical" evidence="8">
    <location>
        <begin position="12"/>
        <end position="30"/>
    </location>
</feature>
<protein>
    <recommendedName>
        <fullName evidence="11">AI-2E family transporter</fullName>
    </recommendedName>
</protein>
<accession>A0A1G2P6T7</accession>
<gene>
    <name evidence="9" type="ORF">A3G03_03235</name>
</gene>
<dbReference type="STRING" id="1802333.A3G03_03235"/>
<dbReference type="AlphaFoldDB" id="A0A1G2P6T7"/>
<feature type="transmembrane region" description="Helical" evidence="8">
    <location>
        <begin position="155"/>
        <end position="181"/>
    </location>
</feature>
<sequence>MSNESGQISFNITSGAVVKAIIVTSLFFLLYFLRDLVLVVLVAVLIASAIEPSIRWLKKYGVARVLSVVAIYILIGLILAGLFYFLLPTFLSDLSSLLDVLPKYIDSVSLWKPAGDSALTNILSSGGEIALAPPFSLKELVTNFSSALTGTAEGFFQTISTIFGGILSFALIIILSFYLAVQEDGVAKFLKIVVPLRYENYIINLWRRAQTKIGYWMQGQLLLGLIIGILAYLGLTILDIPHAFLLAFLAAMFEIIPVFGPILSAIPGILVALSLGGIPKGLLVAGFYLIIQQFENHLIYPLVVRKIVGISPILVILALIIGAKLAGFLGILLSVPLAAVLVEYLDDFQKDKIARLAKSNLPIE</sequence>
<name>A0A1G2P6T7_9BACT</name>
<keyword evidence="6 8" id="KW-1133">Transmembrane helix</keyword>
<feature type="transmembrane region" description="Helical" evidence="8">
    <location>
        <begin position="327"/>
        <end position="345"/>
    </location>
</feature>
<dbReference type="InterPro" id="IPR002549">
    <property type="entry name" value="AI-2E-like"/>
</dbReference>
<evidence type="ECO:0000256" key="6">
    <source>
        <dbReference type="ARBA" id="ARBA00022989"/>
    </source>
</evidence>
<evidence type="ECO:0000313" key="10">
    <source>
        <dbReference type="Proteomes" id="UP000176355"/>
    </source>
</evidence>
<feature type="transmembrane region" description="Helical" evidence="8">
    <location>
        <begin position="221"/>
        <end position="253"/>
    </location>
</feature>
<comment type="subcellular location">
    <subcellularLocation>
        <location evidence="1">Cell membrane</location>
        <topology evidence="1">Multi-pass membrane protein</topology>
    </subcellularLocation>
</comment>
<evidence type="ECO:0000256" key="8">
    <source>
        <dbReference type="SAM" id="Phobius"/>
    </source>
</evidence>
<feature type="transmembrane region" description="Helical" evidence="8">
    <location>
        <begin position="303"/>
        <end position="321"/>
    </location>
</feature>
<proteinExistence type="inferred from homology"/>
<evidence type="ECO:0000256" key="7">
    <source>
        <dbReference type="ARBA" id="ARBA00023136"/>
    </source>
</evidence>
<keyword evidence="5 8" id="KW-0812">Transmembrane</keyword>
<dbReference type="Proteomes" id="UP000176355">
    <property type="component" value="Unassembled WGS sequence"/>
</dbReference>
<dbReference type="PANTHER" id="PTHR21716">
    <property type="entry name" value="TRANSMEMBRANE PROTEIN"/>
    <property type="match status" value="1"/>
</dbReference>
<dbReference type="EMBL" id="MHSL01000025">
    <property type="protein sequence ID" value="OHA43352.1"/>
    <property type="molecule type" value="Genomic_DNA"/>
</dbReference>